<keyword evidence="1" id="KW-0229">DNA integration</keyword>
<sequence length="76" mass="9297">MLQTAEKIGWDELLDEYFFSHMLRPTSEWSYRKVKRGFVNFMGETVQPDEVTHRDVLKWRRYLLGEKKQSSHYLEQ</sequence>
<evidence type="ECO:0000313" key="5">
    <source>
        <dbReference type="Proteomes" id="UP000324170"/>
    </source>
</evidence>
<feature type="domain" description="Core-binding (CB)" evidence="3">
    <location>
        <begin position="8"/>
        <end position="76"/>
    </location>
</feature>
<dbReference type="PROSITE" id="PS51900">
    <property type="entry name" value="CB"/>
    <property type="match status" value="1"/>
</dbReference>
<accession>A0ABY3NMQ6</accession>
<keyword evidence="5" id="KW-1185">Reference proteome</keyword>
<reference evidence="4 5" key="1">
    <citation type="submission" date="2019-07" db="EMBL/GenBank/DDBJ databases">
        <title>Genomic Encyclopedia of Type Strains, Phase I: the one thousand microbial genomes (KMG-I) project.</title>
        <authorList>
            <person name="Kyrpides N."/>
        </authorList>
    </citation>
    <scope>NUCLEOTIDE SEQUENCE [LARGE SCALE GENOMIC DNA]</scope>
    <source>
        <strain evidence="4 5">DSM 17909</strain>
    </source>
</reference>
<proteinExistence type="predicted"/>
<dbReference type="Proteomes" id="UP000324170">
    <property type="component" value="Unassembled WGS sequence"/>
</dbReference>
<dbReference type="InterPro" id="IPR044068">
    <property type="entry name" value="CB"/>
</dbReference>
<evidence type="ECO:0000256" key="1">
    <source>
        <dbReference type="ARBA" id="ARBA00022908"/>
    </source>
</evidence>
<evidence type="ECO:0000313" key="4">
    <source>
        <dbReference type="EMBL" id="TYO97715.1"/>
    </source>
</evidence>
<comment type="caution">
    <text evidence="4">The sequence shown here is derived from an EMBL/GenBank/DDBJ whole genome shotgun (WGS) entry which is preliminary data.</text>
</comment>
<organism evidence="4 5">
    <name type="scientific">Xenorhabdus doucetiae</name>
    <dbReference type="NCBI Taxonomy" id="351671"/>
    <lineage>
        <taxon>Bacteria</taxon>
        <taxon>Pseudomonadati</taxon>
        <taxon>Pseudomonadota</taxon>
        <taxon>Gammaproteobacteria</taxon>
        <taxon>Enterobacterales</taxon>
        <taxon>Morganellaceae</taxon>
        <taxon>Xenorhabdus</taxon>
    </lineage>
</organism>
<gene>
    <name evidence="4" type="ORF">LY16_03361</name>
</gene>
<protein>
    <recommendedName>
        <fullName evidence="3">Core-binding (CB) domain-containing protein</fullName>
    </recommendedName>
</protein>
<name>A0ABY3NMQ6_9GAMM</name>
<keyword evidence="2" id="KW-0238">DNA-binding</keyword>
<evidence type="ECO:0000256" key="2">
    <source>
        <dbReference type="PROSITE-ProRule" id="PRU01248"/>
    </source>
</evidence>
<dbReference type="EMBL" id="VNHN01000086">
    <property type="protein sequence ID" value="TYO97715.1"/>
    <property type="molecule type" value="Genomic_DNA"/>
</dbReference>
<evidence type="ECO:0000259" key="3">
    <source>
        <dbReference type="PROSITE" id="PS51900"/>
    </source>
</evidence>